<reference evidence="2" key="1">
    <citation type="journal article" date="2019" name="Nat. Commun.">
        <title>Expansion of phycobilisome linker gene families in mesophilic red algae.</title>
        <authorList>
            <person name="Lee J."/>
            <person name="Kim D."/>
            <person name="Bhattacharya D."/>
            <person name="Yoon H.S."/>
        </authorList>
    </citation>
    <scope>NUCLEOTIDE SEQUENCE [LARGE SCALE GENOMIC DNA]</scope>
    <source>
        <strain evidence="2">CCMP 1328</strain>
    </source>
</reference>
<dbReference type="EMBL" id="VRMN01000007">
    <property type="protein sequence ID" value="KAA8493228.1"/>
    <property type="molecule type" value="Genomic_DNA"/>
</dbReference>
<dbReference type="AlphaFoldDB" id="A0A5J4YPJ2"/>
<proteinExistence type="predicted"/>
<evidence type="ECO:0000313" key="2">
    <source>
        <dbReference type="Proteomes" id="UP000324585"/>
    </source>
</evidence>
<sequence length="100" mass="10960">MWFSFRVSVSVPNHASPLLDATLLQNRAPPTEGVGSVEAMPGSVRNVVPDRAQAADRGGEHMFGLRALHACAEVAVWAKLVRVAWKMASRDIDTRWAHVQ</sequence>
<accession>A0A5J4YPJ2</accession>
<organism evidence="1 2">
    <name type="scientific">Porphyridium purpureum</name>
    <name type="common">Red alga</name>
    <name type="synonym">Porphyridium cruentum</name>
    <dbReference type="NCBI Taxonomy" id="35688"/>
    <lineage>
        <taxon>Eukaryota</taxon>
        <taxon>Rhodophyta</taxon>
        <taxon>Bangiophyceae</taxon>
        <taxon>Porphyridiales</taxon>
        <taxon>Porphyridiaceae</taxon>
        <taxon>Porphyridium</taxon>
    </lineage>
</organism>
<protein>
    <submittedName>
        <fullName evidence="1">Uncharacterized protein</fullName>
    </submittedName>
</protein>
<evidence type="ECO:0000313" key="1">
    <source>
        <dbReference type="EMBL" id="KAA8493228.1"/>
    </source>
</evidence>
<gene>
    <name evidence="1" type="ORF">FVE85_8673</name>
</gene>
<dbReference type="Proteomes" id="UP000324585">
    <property type="component" value="Unassembled WGS sequence"/>
</dbReference>
<name>A0A5J4YPJ2_PORPP</name>
<keyword evidence="2" id="KW-1185">Reference proteome</keyword>
<comment type="caution">
    <text evidence="1">The sequence shown here is derived from an EMBL/GenBank/DDBJ whole genome shotgun (WGS) entry which is preliminary data.</text>
</comment>